<proteinExistence type="predicted"/>
<dbReference type="EMBL" id="JBEPTQ010000002">
    <property type="protein sequence ID" value="MET4722021.1"/>
    <property type="molecule type" value="Genomic_DNA"/>
</dbReference>
<organism evidence="2 3">
    <name type="scientific">Bradyrhizobium japonicum</name>
    <dbReference type="NCBI Taxonomy" id="375"/>
    <lineage>
        <taxon>Bacteria</taxon>
        <taxon>Pseudomonadati</taxon>
        <taxon>Pseudomonadota</taxon>
        <taxon>Alphaproteobacteria</taxon>
        <taxon>Hyphomicrobiales</taxon>
        <taxon>Nitrobacteraceae</taxon>
        <taxon>Bradyrhizobium</taxon>
    </lineage>
</organism>
<name>A0ABV2RYM7_BRAJP</name>
<evidence type="ECO:0000256" key="1">
    <source>
        <dbReference type="SAM" id="MobiDB-lite"/>
    </source>
</evidence>
<evidence type="ECO:0000313" key="2">
    <source>
        <dbReference type="EMBL" id="MET4722021.1"/>
    </source>
</evidence>
<feature type="region of interest" description="Disordered" evidence="1">
    <location>
        <begin position="16"/>
        <end position="43"/>
    </location>
</feature>
<sequence length="91" mass="10185">MQWDSHCSRGLITCQSDTPSAFKGRNPLDSTPDPGHKGRVRSRTAKCVRRNWEKFSQFHSAVTPDANREHLDQGCAAIALVRVIRPTDTLP</sequence>
<accession>A0ABV2RYM7</accession>
<keyword evidence="3" id="KW-1185">Reference proteome</keyword>
<dbReference type="Proteomes" id="UP001549291">
    <property type="component" value="Unassembled WGS sequence"/>
</dbReference>
<gene>
    <name evidence="2" type="ORF">ABIF63_006127</name>
</gene>
<comment type="caution">
    <text evidence="2">The sequence shown here is derived from an EMBL/GenBank/DDBJ whole genome shotgun (WGS) entry which is preliminary data.</text>
</comment>
<reference evidence="2 3" key="1">
    <citation type="submission" date="2024-06" db="EMBL/GenBank/DDBJ databases">
        <title>Genomic Encyclopedia of Type Strains, Phase V (KMG-V): Genome sequencing to study the core and pangenomes of soil and plant-associated prokaryotes.</title>
        <authorList>
            <person name="Whitman W."/>
        </authorList>
    </citation>
    <scope>NUCLEOTIDE SEQUENCE [LARGE SCALE GENOMIC DNA]</scope>
    <source>
        <strain evidence="2 3">USDA 160</strain>
    </source>
</reference>
<evidence type="ECO:0000313" key="3">
    <source>
        <dbReference type="Proteomes" id="UP001549291"/>
    </source>
</evidence>
<protein>
    <submittedName>
        <fullName evidence="2">Uncharacterized protein</fullName>
    </submittedName>
</protein>